<protein>
    <submittedName>
        <fullName evidence="2">Uncharacterized protein</fullName>
    </submittedName>
</protein>
<dbReference type="Proteomes" id="UP001497623">
    <property type="component" value="Unassembled WGS sequence"/>
</dbReference>
<proteinExistence type="predicted"/>
<accession>A0AAV2R3V4</accession>
<evidence type="ECO:0000313" key="2">
    <source>
        <dbReference type="EMBL" id="CAL4114168.1"/>
    </source>
</evidence>
<sequence>MMLNCWCHYIIISALFIASSIEAYSLKKRNSSVFQIEEIDKNQKNKMNFDEMLPIMTKETETTLKIHEDMDHHFSNISTIHVPPATEVNENGYTNITTSSVELKNLRNIKYTPVTGYLEKRNKTINATEVYRKALNFTKTFLNYMELDPFKFNLFQLKPHYRAVINGMTFIKETSLFIKEHIDVSNREDVHVIYNLLDFYCALQKQRHKHLG</sequence>
<feature type="non-terminal residue" evidence="2">
    <location>
        <position position="212"/>
    </location>
</feature>
<gene>
    <name evidence="2" type="ORF">MNOR_LOCUS20342</name>
</gene>
<dbReference type="AlphaFoldDB" id="A0AAV2R3V4"/>
<comment type="caution">
    <text evidence="2">The sequence shown here is derived from an EMBL/GenBank/DDBJ whole genome shotgun (WGS) entry which is preliminary data.</text>
</comment>
<organism evidence="2 3">
    <name type="scientific">Meganyctiphanes norvegica</name>
    <name type="common">Northern krill</name>
    <name type="synonym">Thysanopoda norvegica</name>
    <dbReference type="NCBI Taxonomy" id="48144"/>
    <lineage>
        <taxon>Eukaryota</taxon>
        <taxon>Metazoa</taxon>
        <taxon>Ecdysozoa</taxon>
        <taxon>Arthropoda</taxon>
        <taxon>Crustacea</taxon>
        <taxon>Multicrustacea</taxon>
        <taxon>Malacostraca</taxon>
        <taxon>Eumalacostraca</taxon>
        <taxon>Eucarida</taxon>
        <taxon>Euphausiacea</taxon>
        <taxon>Euphausiidae</taxon>
        <taxon>Meganyctiphanes</taxon>
    </lineage>
</organism>
<keyword evidence="1" id="KW-0732">Signal</keyword>
<dbReference type="EMBL" id="CAXKWB010015658">
    <property type="protein sequence ID" value="CAL4114168.1"/>
    <property type="molecule type" value="Genomic_DNA"/>
</dbReference>
<feature type="chain" id="PRO_5043741122" evidence="1">
    <location>
        <begin position="24"/>
        <end position="212"/>
    </location>
</feature>
<evidence type="ECO:0000313" key="3">
    <source>
        <dbReference type="Proteomes" id="UP001497623"/>
    </source>
</evidence>
<name>A0AAV2R3V4_MEGNR</name>
<reference evidence="2 3" key="1">
    <citation type="submission" date="2024-05" db="EMBL/GenBank/DDBJ databases">
        <authorList>
            <person name="Wallberg A."/>
        </authorList>
    </citation>
    <scope>NUCLEOTIDE SEQUENCE [LARGE SCALE GENOMIC DNA]</scope>
</reference>
<feature type="signal peptide" evidence="1">
    <location>
        <begin position="1"/>
        <end position="23"/>
    </location>
</feature>
<evidence type="ECO:0000256" key="1">
    <source>
        <dbReference type="SAM" id="SignalP"/>
    </source>
</evidence>
<keyword evidence="3" id="KW-1185">Reference proteome</keyword>